<dbReference type="PANTHER" id="PTHR43792">
    <property type="entry name" value="GNAT FAMILY, PUTATIVE (AFU_ORTHOLOGUE AFUA_3G00765)-RELATED-RELATED"/>
    <property type="match status" value="1"/>
</dbReference>
<reference evidence="2" key="1">
    <citation type="submission" date="2020-08" db="EMBL/GenBank/DDBJ databases">
        <title>Genome public.</title>
        <authorList>
            <person name="Liu C."/>
            <person name="Sun Q."/>
        </authorList>
    </citation>
    <scope>NUCLEOTIDE SEQUENCE</scope>
    <source>
        <strain evidence="2">NSJ-15</strain>
    </source>
</reference>
<protein>
    <submittedName>
        <fullName evidence="2">GNAT family N-acetyltransferase</fullName>
    </submittedName>
</protein>
<keyword evidence="3" id="KW-1185">Reference proteome</keyword>
<dbReference type="InterPro" id="IPR051531">
    <property type="entry name" value="N-acetyltransferase"/>
</dbReference>
<proteinExistence type="predicted"/>
<dbReference type="EMBL" id="JACRTL010000001">
    <property type="protein sequence ID" value="MBC8609749.1"/>
    <property type="molecule type" value="Genomic_DNA"/>
</dbReference>
<evidence type="ECO:0000259" key="1">
    <source>
        <dbReference type="PROSITE" id="PS51186"/>
    </source>
</evidence>
<dbReference type="PROSITE" id="PS51186">
    <property type="entry name" value="GNAT"/>
    <property type="match status" value="1"/>
</dbReference>
<gene>
    <name evidence="2" type="ORF">H8702_01260</name>
</gene>
<dbReference type="Proteomes" id="UP000632659">
    <property type="component" value="Unassembled WGS sequence"/>
</dbReference>
<dbReference type="InterPro" id="IPR000182">
    <property type="entry name" value="GNAT_dom"/>
</dbReference>
<dbReference type="GO" id="GO:0016747">
    <property type="term" value="F:acyltransferase activity, transferring groups other than amino-acyl groups"/>
    <property type="evidence" value="ECO:0007669"/>
    <property type="project" value="InterPro"/>
</dbReference>
<dbReference type="AlphaFoldDB" id="A0A8J6P508"/>
<evidence type="ECO:0000313" key="3">
    <source>
        <dbReference type="Proteomes" id="UP000632659"/>
    </source>
</evidence>
<dbReference type="InterPro" id="IPR016181">
    <property type="entry name" value="Acyl_CoA_acyltransferase"/>
</dbReference>
<organism evidence="2 3">
    <name type="scientific">Massiliimalia timonensis</name>
    <dbReference type="NCBI Taxonomy" id="1987501"/>
    <lineage>
        <taxon>Bacteria</taxon>
        <taxon>Bacillati</taxon>
        <taxon>Bacillota</taxon>
        <taxon>Clostridia</taxon>
        <taxon>Eubacteriales</taxon>
        <taxon>Oscillospiraceae</taxon>
        <taxon>Massiliimalia</taxon>
    </lineage>
</organism>
<feature type="domain" description="N-acetyltransferase" evidence="1">
    <location>
        <begin position="14"/>
        <end position="179"/>
    </location>
</feature>
<dbReference type="Pfam" id="PF13302">
    <property type="entry name" value="Acetyltransf_3"/>
    <property type="match status" value="1"/>
</dbReference>
<sequence length="183" mass="20589">MQHHGTQPITTSRLLLRQFTLSDAKPMFSGWAGNPKVTRYVTWNCHRSVQETKGLLEQWIKAYQDPSFYEWAIVETASGRLIGSIGAAVQGDSSACEIGYCIAPRFWNQGFATEACRAVIAYLFGCGMQSIDALHDIRNPSSGRVMQKCGMHCRGERPLYLPAKQETVSCHYYEILKEGDPHR</sequence>
<name>A0A8J6P508_9FIRM</name>
<dbReference type="RefSeq" id="WP_187536152.1">
    <property type="nucleotide sequence ID" value="NZ_JACRTL010000001.1"/>
</dbReference>
<evidence type="ECO:0000313" key="2">
    <source>
        <dbReference type="EMBL" id="MBC8609749.1"/>
    </source>
</evidence>
<dbReference type="SUPFAM" id="SSF55729">
    <property type="entry name" value="Acyl-CoA N-acyltransferases (Nat)"/>
    <property type="match status" value="1"/>
</dbReference>
<accession>A0A8J6P508</accession>
<comment type="caution">
    <text evidence="2">The sequence shown here is derived from an EMBL/GenBank/DDBJ whole genome shotgun (WGS) entry which is preliminary data.</text>
</comment>
<dbReference type="Gene3D" id="3.40.630.30">
    <property type="match status" value="1"/>
</dbReference>
<dbReference type="PANTHER" id="PTHR43792:SF1">
    <property type="entry name" value="N-ACETYLTRANSFERASE DOMAIN-CONTAINING PROTEIN"/>
    <property type="match status" value="1"/>
</dbReference>